<keyword evidence="2" id="KW-1185">Reference proteome</keyword>
<dbReference type="PATRIC" id="fig|1158607.3.peg.2963"/>
<name>R2S7Z5_9ENTE</name>
<evidence type="ECO:0008006" key="3">
    <source>
        <dbReference type="Google" id="ProtNLM"/>
    </source>
</evidence>
<accession>R2S7Z5</accession>
<dbReference type="Proteomes" id="UP000013782">
    <property type="component" value="Unassembled WGS sequence"/>
</dbReference>
<organism evidence="1 2">
    <name type="scientific">Enterococcus pallens ATCC BAA-351</name>
    <dbReference type="NCBI Taxonomy" id="1158607"/>
    <lineage>
        <taxon>Bacteria</taxon>
        <taxon>Bacillati</taxon>
        <taxon>Bacillota</taxon>
        <taxon>Bacilli</taxon>
        <taxon>Lactobacillales</taxon>
        <taxon>Enterococcaceae</taxon>
        <taxon>Enterococcus</taxon>
    </lineage>
</organism>
<dbReference type="HOGENOM" id="CLU_163224_1_0_9"/>
<evidence type="ECO:0000313" key="1">
    <source>
        <dbReference type="EMBL" id="EOH91680.1"/>
    </source>
</evidence>
<protein>
    <recommendedName>
        <fullName evidence="3">DUF2316 family protein</fullName>
    </recommendedName>
</protein>
<dbReference type="RefSeq" id="WP_010757964.1">
    <property type="nucleotide sequence ID" value="NZ_ASWD01000001.1"/>
</dbReference>
<reference evidence="1 2" key="1">
    <citation type="submission" date="2013-02" db="EMBL/GenBank/DDBJ databases">
        <title>The Genome Sequence of Enterococcus pallens BAA-351.</title>
        <authorList>
            <consortium name="The Broad Institute Genome Sequencing Platform"/>
            <consortium name="The Broad Institute Genome Sequencing Center for Infectious Disease"/>
            <person name="Earl A.M."/>
            <person name="Gilmore M.S."/>
            <person name="Lebreton F."/>
            <person name="Walker B."/>
            <person name="Young S.K."/>
            <person name="Zeng Q."/>
            <person name="Gargeya S."/>
            <person name="Fitzgerald M."/>
            <person name="Haas B."/>
            <person name="Abouelleil A."/>
            <person name="Alvarado L."/>
            <person name="Arachchi H.M."/>
            <person name="Berlin A.M."/>
            <person name="Chapman S.B."/>
            <person name="Dewar J."/>
            <person name="Goldberg J."/>
            <person name="Griggs A."/>
            <person name="Gujja S."/>
            <person name="Hansen M."/>
            <person name="Howarth C."/>
            <person name="Imamovic A."/>
            <person name="Larimer J."/>
            <person name="McCowan C."/>
            <person name="Murphy C."/>
            <person name="Neiman D."/>
            <person name="Pearson M."/>
            <person name="Priest M."/>
            <person name="Roberts A."/>
            <person name="Saif S."/>
            <person name="Shea T."/>
            <person name="Sisk P."/>
            <person name="Sykes S."/>
            <person name="Wortman J."/>
            <person name="Nusbaum C."/>
            <person name="Birren B."/>
        </authorList>
    </citation>
    <scope>NUCLEOTIDE SEQUENCE [LARGE SCALE GENOMIC DNA]</scope>
    <source>
        <strain evidence="1 2">ATCC BAA-351</strain>
    </source>
</reference>
<evidence type="ECO:0000313" key="2">
    <source>
        <dbReference type="Proteomes" id="UP000013782"/>
    </source>
</evidence>
<gene>
    <name evidence="1" type="ORF">UAU_02982</name>
</gene>
<proteinExistence type="predicted"/>
<dbReference type="OrthoDB" id="3233189at2"/>
<dbReference type="EMBL" id="AJAQ01000033">
    <property type="protein sequence ID" value="EOH91680.1"/>
    <property type="molecule type" value="Genomic_DNA"/>
</dbReference>
<dbReference type="AlphaFoldDB" id="R2S7Z5"/>
<dbReference type="InterPro" id="IPR018757">
    <property type="entry name" value="DUF2316"/>
</dbReference>
<sequence>MSLTQQQKLDTILEFQENMSLANLTIEAVAEAFQVPPEKITRILQLQQNSIEDPWILKEYLTKKVEEAGQAPVPFTALAGDYHQYWFLDAETIAKMKLS</sequence>
<dbReference type="Pfam" id="PF10078">
    <property type="entry name" value="DUF2316"/>
    <property type="match status" value="1"/>
</dbReference>
<dbReference type="STRING" id="160454.RV10_GL001490"/>
<dbReference type="eggNOG" id="COG4367">
    <property type="taxonomic scope" value="Bacteria"/>
</dbReference>
<comment type="caution">
    <text evidence="1">The sequence shown here is derived from an EMBL/GenBank/DDBJ whole genome shotgun (WGS) entry which is preliminary data.</text>
</comment>